<feature type="region of interest" description="Disordered" evidence="1">
    <location>
        <begin position="51"/>
        <end position="75"/>
    </location>
</feature>
<keyword evidence="3" id="KW-1185">Reference proteome</keyword>
<feature type="compositionally biased region" description="Basic and acidic residues" evidence="1">
    <location>
        <begin position="55"/>
        <end position="64"/>
    </location>
</feature>
<evidence type="ECO:0000313" key="3">
    <source>
        <dbReference type="Proteomes" id="UP000243887"/>
    </source>
</evidence>
<dbReference type="EMBL" id="FORU01000018">
    <property type="protein sequence ID" value="SFJ83063.1"/>
    <property type="molecule type" value="Genomic_DNA"/>
</dbReference>
<dbReference type="RefSeq" id="WP_090681090.1">
    <property type="nucleotide sequence ID" value="NZ_FORU01000018.1"/>
</dbReference>
<dbReference type="AlphaFoldDB" id="A0A1I3UK31"/>
<gene>
    <name evidence="2" type="ORF">SAMN04487893_11824</name>
</gene>
<sequence>MFFFKFATLKSYQFIFTILGTDDVTTNDIEEHLFCFTSNFGQVDSKSKTCKQRGIKNDDQKEGESNQGAQMGGAI</sequence>
<name>A0A1I3UK31_9FLAO</name>
<accession>A0A1I3UK31</accession>
<organism evidence="2 3">
    <name type="scientific">Myroides guanonis</name>
    <dbReference type="NCBI Taxonomy" id="1150112"/>
    <lineage>
        <taxon>Bacteria</taxon>
        <taxon>Pseudomonadati</taxon>
        <taxon>Bacteroidota</taxon>
        <taxon>Flavobacteriia</taxon>
        <taxon>Flavobacteriales</taxon>
        <taxon>Flavobacteriaceae</taxon>
        <taxon>Myroides</taxon>
    </lineage>
</organism>
<proteinExistence type="predicted"/>
<evidence type="ECO:0000313" key="2">
    <source>
        <dbReference type="EMBL" id="SFJ83063.1"/>
    </source>
</evidence>
<reference evidence="3" key="1">
    <citation type="submission" date="2016-10" db="EMBL/GenBank/DDBJ databases">
        <authorList>
            <person name="Varghese N."/>
            <person name="Submissions S."/>
        </authorList>
    </citation>
    <scope>NUCLEOTIDE SEQUENCE [LARGE SCALE GENOMIC DNA]</scope>
    <source>
        <strain evidence="3">DSM 26542</strain>
    </source>
</reference>
<dbReference type="Proteomes" id="UP000243887">
    <property type="component" value="Unassembled WGS sequence"/>
</dbReference>
<evidence type="ECO:0000256" key="1">
    <source>
        <dbReference type="SAM" id="MobiDB-lite"/>
    </source>
</evidence>
<protein>
    <submittedName>
        <fullName evidence="2">Uncharacterized protein</fullName>
    </submittedName>
</protein>
<dbReference type="STRING" id="1150112.SAMN04487893_11824"/>